<organism evidence="1 2">
    <name type="scientific">Paenibacillus urinalis</name>
    <dbReference type="NCBI Taxonomy" id="521520"/>
    <lineage>
        <taxon>Bacteria</taxon>
        <taxon>Bacillati</taxon>
        <taxon>Bacillota</taxon>
        <taxon>Bacilli</taxon>
        <taxon>Bacillales</taxon>
        <taxon>Paenibacillaceae</taxon>
        <taxon>Paenibacillus</taxon>
    </lineage>
</organism>
<keyword evidence="2" id="KW-1185">Reference proteome</keyword>
<dbReference type="RefSeq" id="WP_274337816.1">
    <property type="nucleotide sequence ID" value="NZ_CP118106.1"/>
</dbReference>
<dbReference type="EMBL" id="CP118108">
    <property type="protein sequence ID" value="WDI02384.1"/>
    <property type="molecule type" value="Genomic_DNA"/>
</dbReference>
<gene>
    <name evidence="1" type="ORF">PUW25_24890</name>
</gene>
<reference evidence="1 2" key="1">
    <citation type="submission" date="2023-02" db="EMBL/GenBank/DDBJ databases">
        <title>Pathogen: clinical or host-associated sample.</title>
        <authorList>
            <person name="Hergert J."/>
            <person name="Casey R."/>
            <person name="Wagner J."/>
            <person name="Young E.L."/>
            <person name="Oakeson K.F."/>
        </authorList>
    </citation>
    <scope>NUCLEOTIDE SEQUENCE [LARGE SCALE GENOMIC DNA]</scope>
    <source>
        <strain evidence="1 2">2022CK-00829</strain>
    </source>
</reference>
<dbReference type="Proteomes" id="UP001221519">
    <property type="component" value="Chromosome"/>
</dbReference>
<sequence>MSLQLTDAKRKALIALIKNHHEQHLARFPFAKYPIEPLDVWKRQFSDPANVDSNTLRSALSWSCGKWQQQSILYSYKKLHLAVVSHWKGFVEQIEPEPIRIINYWTDLLGSGEHAFNTVAFLAHLLCPEQVELADSRRIKGMNDLFMEVELSDECTDFEKISTAVDQYTQFYRLLLPKMQPILGDKTPLKLSRFLYVYGYREVLKTSSLEPTVSSLDWEKVDSSRFNIHLISEKANADILFACLLLTLETKKENTDKLTVQDIVGLIPLGSGGICNAGSYNYALISMFGRQKNRDYFHFDDPGIVDIFTQQANQSTRDMRFYDSYADHIVTINPKYIKNNNKL</sequence>
<proteinExistence type="predicted"/>
<accession>A0ABY7XC12</accession>
<evidence type="ECO:0000313" key="2">
    <source>
        <dbReference type="Proteomes" id="UP001221519"/>
    </source>
</evidence>
<evidence type="ECO:0000313" key="1">
    <source>
        <dbReference type="EMBL" id="WDI02384.1"/>
    </source>
</evidence>
<name>A0ABY7XC12_9BACL</name>
<protein>
    <submittedName>
        <fullName evidence="1">Uncharacterized protein</fullName>
    </submittedName>
</protein>